<accession>D1B8Y9</accession>
<dbReference type="SUPFAM" id="SSF51735">
    <property type="entry name" value="NAD(P)-binding Rossmann-fold domains"/>
    <property type="match status" value="1"/>
</dbReference>
<gene>
    <name evidence="16" type="ordered locus">Taci_0506</name>
</gene>
<dbReference type="RefSeq" id="WP_012869258.1">
    <property type="nucleotide sequence ID" value="NC_013522.1"/>
</dbReference>
<dbReference type="PROSITE" id="PS01042">
    <property type="entry name" value="HOMOSER_DHGENASE"/>
    <property type="match status" value="1"/>
</dbReference>
<feature type="domain" description="Homoserine dehydrogenase catalytic" evidence="14">
    <location>
        <begin position="154"/>
        <end position="331"/>
    </location>
</feature>
<reference evidence="16 17" key="1">
    <citation type="journal article" date="2009" name="Stand. Genomic Sci.">
        <title>Complete genome sequence of Thermanaerovibrio acidaminovorans type strain (Su883).</title>
        <authorList>
            <person name="Chovatia M."/>
            <person name="Sikorski J."/>
            <person name="Schroder M."/>
            <person name="Lapidus A."/>
            <person name="Nolan M."/>
            <person name="Tice H."/>
            <person name="Glavina Del Rio T."/>
            <person name="Copeland A."/>
            <person name="Cheng J.F."/>
            <person name="Lucas S."/>
            <person name="Chen F."/>
            <person name="Bruce D."/>
            <person name="Goodwin L."/>
            <person name="Pitluck S."/>
            <person name="Ivanova N."/>
            <person name="Mavromatis K."/>
            <person name="Ovchinnikova G."/>
            <person name="Pati A."/>
            <person name="Chen A."/>
            <person name="Palaniappan K."/>
            <person name="Land M."/>
            <person name="Hauser L."/>
            <person name="Chang Y.J."/>
            <person name="Jeffries C.D."/>
            <person name="Chain P."/>
            <person name="Saunders E."/>
            <person name="Detter J.C."/>
            <person name="Brettin T."/>
            <person name="Rohde M."/>
            <person name="Goker M."/>
            <person name="Spring S."/>
            <person name="Bristow J."/>
            <person name="Markowitz V."/>
            <person name="Hugenholtz P."/>
            <person name="Kyrpides N.C."/>
            <person name="Klenk H.P."/>
            <person name="Eisen J.A."/>
        </authorList>
    </citation>
    <scope>NUCLEOTIDE SEQUENCE [LARGE SCALE GENOMIC DNA]</scope>
    <source>
        <strain evidence="17">ATCC 49978 / DSM 6589 / Su883</strain>
    </source>
</reference>
<evidence type="ECO:0000256" key="1">
    <source>
        <dbReference type="ARBA" id="ARBA00005056"/>
    </source>
</evidence>
<evidence type="ECO:0000256" key="12">
    <source>
        <dbReference type="RuleBase" id="RU000579"/>
    </source>
</evidence>
<dbReference type="FunFam" id="3.30.360.10:FF:000005">
    <property type="entry name" value="Homoserine dehydrogenase"/>
    <property type="match status" value="1"/>
</dbReference>
<evidence type="ECO:0000256" key="10">
    <source>
        <dbReference type="PIRSR" id="PIRSR036497-1"/>
    </source>
</evidence>
<dbReference type="GO" id="GO:0050661">
    <property type="term" value="F:NADP binding"/>
    <property type="evidence" value="ECO:0007669"/>
    <property type="project" value="InterPro"/>
</dbReference>
<dbReference type="EC" id="1.1.1.3" evidence="4 12"/>
<dbReference type="Pfam" id="PF03447">
    <property type="entry name" value="NAD_binding_3"/>
    <property type="match status" value="1"/>
</dbReference>
<dbReference type="HOGENOM" id="CLU_009116_1_2_0"/>
<dbReference type="Pfam" id="PF00742">
    <property type="entry name" value="Homoserine_dh"/>
    <property type="match status" value="1"/>
</dbReference>
<feature type="active site" description="Proton donor" evidence="10">
    <location>
        <position position="221"/>
    </location>
</feature>
<dbReference type="Gene3D" id="3.30.360.10">
    <property type="entry name" value="Dihydrodipicolinate Reductase, domain 2"/>
    <property type="match status" value="1"/>
</dbReference>
<feature type="binding site" evidence="11">
    <location>
        <position position="122"/>
    </location>
    <ligand>
        <name>NADPH</name>
        <dbReference type="ChEBI" id="CHEBI:57783"/>
    </ligand>
</feature>
<keyword evidence="7 12" id="KW-0791">Threonine biosynthesis</keyword>
<dbReference type="InterPro" id="IPR005106">
    <property type="entry name" value="Asp/hSer_DH_NAD-bd"/>
</dbReference>
<evidence type="ECO:0000313" key="17">
    <source>
        <dbReference type="Proteomes" id="UP000002030"/>
    </source>
</evidence>
<dbReference type="AlphaFoldDB" id="D1B8Y9"/>
<dbReference type="InterPro" id="IPR036291">
    <property type="entry name" value="NAD(P)-bd_dom_sf"/>
</dbReference>
<name>D1B8Y9_THEAS</name>
<sequence length="336" mass="35287">MEQRIALLGCGNVGKALIGILNRKGRHLEGAYGVRMRLVYVGDPRVGAAADSQGLDPGAVLEMLDRGALPEAFRGDVSEVVKSMGATVVADATPTDLRTGEPGLSNARGALSSGAHFVTTSKGPLAVAARELEEMARERGLKFLYEGAVMSGTPLISLIRNGLAGCSISRIEGILNGTTNYMLTRMAQGLSYPEALEEAQDLGYAEADPTADVEGFDPAVKLCILAWVAFRREIGVDQVDRTGISGLTGEQVERAARSGRSVKLVASLWTQGESIMAQVKPQELEADHPLHGIGGAVNAATIWTDHLGKVTVSGPGAGRDETAQALLTDIISIGRD</sequence>
<dbReference type="UniPathway" id="UPA00050">
    <property type="reaction ID" value="UER00063"/>
</dbReference>
<dbReference type="PIRSF" id="PIRSF036497">
    <property type="entry name" value="HDH_short"/>
    <property type="match status" value="1"/>
</dbReference>
<dbReference type="GO" id="GO:0004412">
    <property type="term" value="F:homoserine dehydrogenase activity"/>
    <property type="evidence" value="ECO:0007669"/>
    <property type="project" value="UniProtKB-EC"/>
</dbReference>
<evidence type="ECO:0000256" key="13">
    <source>
        <dbReference type="RuleBase" id="RU004171"/>
    </source>
</evidence>
<comment type="pathway">
    <text evidence="1 12">Amino-acid biosynthesis; L-threonine biosynthesis; L-threonine from L-aspartate: step 3/5.</text>
</comment>
<comment type="pathway">
    <text evidence="2 12">Amino-acid biosynthesis; L-methionine biosynthesis via de novo pathway; L-homoserine from L-aspartate: step 3/3.</text>
</comment>
<evidence type="ECO:0000256" key="3">
    <source>
        <dbReference type="ARBA" id="ARBA00006753"/>
    </source>
</evidence>
<evidence type="ECO:0000259" key="14">
    <source>
        <dbReference type="Pfam" id="PF00742"/>
    </source>
</evidence>
<evidence type="ECO:0000256" key="5">
    <source>
        <dbReference type="ARBA" id="ARBA00013376"/>
    </source>
</evidence>
<evidence type="ECO:0000256" key="4">
    <source>
        <dbReference type="ARBA" id="ARBA00013213"/>
    </source>
</evidence>
<dbReference type="SUPFAM" id="SSF55347">
    <property type="entry name" value="Glyceraldehyde-3-phosphate dehydrogenase-like, C-terminal domain"/>
    <property type="match status" value="1"/>
</dbReference>
<dbReference type="EMBL" id="CP001818">
    <property type="protein sequence ID" value="ACZ18742.1"/>
    <property type="molecule type" value="Genomic_DNA"/>
</dbReference>
<feature type="binding site" evidence="11">
    <location>
        <begin position="9"/>
        <end position="14"/>
    </location>
    <ligand>
        <name>NADP(+)</name>
        <dbReference type="ChEBI" id="CHEBI:58349"/>
    </ligand>
</feature>
<keyword evidence="6 12" id="KW-0028">Amino-acid biosynthesis</keyword>
<evidence type="ECO:0000256" key="2">
    <source>
        <dbReference type="ARBA" id="ARBA00005062"/>
    </source>
</evidence>
<evidence type="ECO:0000256" key="8">
    <source>
        <dbReference type="ARBA" id="ARBA00023002"/>
    </source>
</evidence>
<keyword evidence="17" id="KW-1185">Reference proteome</keyword>
<dbReference type="PANTHER" id="PTHR43331:SF1">
    <property type="entry name" value="HOMOSERINE DEHYDROGENASE"/>
    <property type="match status" value="1"/>
</dbReference>
<dbReference type="OrthoDB" id="9808167at2"/>
<evidence type="ECO:0000313" key="16">
    <source>
        <dbReference type="EMBL" id="ACZ18742.1"/>
    </source>
</evidence>
<organism evidence="16 17">
    <name type="scientific">Thermanaerovibrio acidaminovorans (strain ATCC 49978 / DSM 6589 / Su883)</name>
    <name type="common">Selenomonas acidaminovorans</name>
    <dbReference type="NCBI Taxonomy" id="525903"/>
    <lineage>
        <taxon>Bacteria</taxon>
        <taxon>Thermotogati</taxon>
        <taxon>Synergistota</taxon>
        <taxon>Synergistia</taxon>
        <taxon>Synergistales</taxon>
        <taxon>Synergistaceae</taxon>
        <taxon>Thermanaerovibrio</taxon>
    </lineage>
</organism>
<dbReference type="EnsemblBacteria" id="ACZ18742">
    <property type="protein sequence ID" value="ACZ18742"/>
    <property type="gene ID" value="Taci_0506"/>
</dbReference>
<dbReference type="NCBIfam" id="NF004976">
    <property type="entry name" value="PRK06349.1"/>
    <property type="match status" value="1"/>
</dbReference>
<feature type="binding site" evidence="11">
    <location>
        <position position="206"/>
    </location>
    <ligand>
        <name>L-homoserine</name>
        <dbReference type="ChEBI" id="CHEBI:57476"/>
    </ligand>
</feature>
<dbReference type="STRING" id="525903.Taci_0506"/>
<evidence type="ECO:0000256" key="11">
    <source>
        <dbReference type="PIRSR" id="PIRSR036497-2"/>
    </source>
</evidence>
<evidence type="ECO:0000256" key="7">
    <source>
        <dbReference type="ARBA" id="ARBA00022697"/>
    </source>
</evidence>
<dbReference type="InterPro" id="IPR001342">
    <property type="entry name" value="HDH_cat"/>
</dbReference>
<dbReference type="GO" id="GO:0009088">
    <property type="term" value="P:threonine biosynthetic process"/>
    <property type="evidence" value="ECO:0007669"/>
    <property type="project" value="UniProtKB-UniPathway"/>
</dbReference>
<comment type="similarity">
    <text evidence="3 13">Belongs to the homoserine dehydrogenase family.</text>
</comment>
<keyword evidence="11 12" id="KW-0521">NADP</keyword>
<dbReference type="PANTHER" id="PTHR43331">
    <property type="entry name" value="HOMOSERINE DEHYDROGENASE"/>
    <property type="match status" value="1"/>
</dbReference>
<dbReference type="UniPathway" id="UPA00051">
    <property type="reaction ID" value="UER00465"/>
</dbReference>
<dbReference type="Proteomes" id="UP000002030">
    <property type="component" value="Chromosome"/>
</dbReference>
<dbReference type="GO" id="GO:0009086">
    <property type="term" value="P:methionine biosynthetic process"/>
    <property type="evidence" value="ECO:0007669"/>
    <property type="project" value="UniProtKB-KW"/>
</dbReference>
<dbReference type="InterPro" id="IPR022697">
    <property type="entry name" value="HDH_short"/>
</dbReference>
<evidence type="ECO:0000256" key="9">
    <source>
        <dbReference type="ARBA" id="ARBA00023167"/>
    </source>
</evidence>
<evidence type="ECO:0000259" key="15">
    <source>
        <dbReference type="Pfam" id="PF03447"/>
    </source>
</evidence>
<keyword evidence="8 12" id="KW-0560">Oxidoreductase</keyword>
<comment type="catalytic activity">
    <reaction evidence="12">
        <text>L-homoserine + NADP(+) = L-aspartate 4-semialdehyde + NADPH + H(+)</text>
        <dbReference type="Rhea" id="RHEA:15761"/>
        <dbReference type="ChEBI" id="CHEBI:15378"/>
        <dbReference type="ChEBI" id="CHEBI:57476"/>
        <dbReference type="ChEBI" id="CHEBI:57783"/>
        <dbReference type="ChEBI" id="CHEBI:58349"/>
        <dbReference type="ChEBI" id="CHEBI:537519"/>
        <dbReference type="EC" id="1.1.1.3"/>
    </reaction>
</comment>
<dbReference type="Gene3D" id="3.40.50.720">
    <property type="entry name" value="NAD(P)-binding Rossmann-like Domain"/>
    <property type="match status" value="1"/>
</dbReference>
<feature type="domain" description="Aspartate/homoserine dehydrogenase NAD-binding" evidence="15">
    <location>
        <begin position="9"/>
        <end position="146"/>
    </location>
</feature>
<dbReference type="eggNOG" id="COG0460">
    <property type="taxonomic scope" value="Bacteria"/>
</dbReference>
<proteinExistence type="inferred from homology"/>
<keyword evidence="9 12" id="KW-0486">Methionine biosynthesis</keyword>
<dbReference type="InterPro" id="IPR019811">
    <property type="entry name" value="HDH_CS"/>
</dbReference>
<dbReference type="KEGG" id="tai:Taci_0506"/>
<dbReference type="PATRIC" id="fig|525903.6.peg.512"/>
<protein>
    <recommendedName>
        <fullName evidence="5 12">Homoserine dehydrogenase</fullName>
        <ecNumber evidence="4 12">1.1.1.3</ecNumber>
    </recommendedName>
</protein>
<evidence type="ECO:0000256" key="6">
    <source>
        <dbReference type="ARBA" id="ARBA00022605"/>
    </source>
</evidence>